<feature type="region of interest" description="Disordered" evidence="1">
    <location>
        <begin position="187"/>
        <end position="209"/>
    </location>
</feature>
<dbReference type="Proteomes" id="UP001422759">
    <property type="component" value="Unassembled WGS sequence"/>
</dbReference>
<proteinExistence type="predicted"/>
<comment type="caution">
    <text evidence="2">The sequence shown here is derived from an EMBL/GenBank/DDBJ whole genome shotgun (WGS) entry which is preliminary data.</text>
</comment>
<organism evidence="2 3">
    <name type="scientific">Kitasatospora kazusensis</name>
    <dbReference type="NCBI Taxonomy" id="407974"/>
    <lineage>
        <taxon>Bacteria</taxon>
        <taxon>Bacillati</taxon>
        <taxon>Actinomycetota</taxon>
        <taxon>Actinomycetes</taxon>
        <taxon>Kitasatosporales</taxon>
        <taxon>Streptomycetaceae</taxon>
        <taxon>Kitasatospora</taxon>
    </lineage>
</organism>
<evidence type="ECO:0008006" key="4">
    <source>
        <dbReference type="Google" id="ProtNLM"/>
    </source>
</evidence>
<evidence type="ECO:0000313" key="3">
    <source>
        <dbReference type="Proteomes" id="UP001422759"/>
    </source>
</evidence>
<gene>
    <name evidence="2" type="ORF">GCM10009760_52610</name>
</gene>
<sequence length="209" mass="22815">MVFRVKKPLLAGKSEFGAVYGVTAARVSEWVTRGNLDYSYARVISGSPYWLLDFVRRFGELTTRSKAVDEAALQAIVEAQQPAAWVAAVGELPVIVGQQEVMQIFGLEHGTLVEQAQKRGAWPAGDWSLSGSHLWLLDTVLEAAALVAKDPTARPWAPAEAERVRHRAVARIWMPDDEVVDALREGSYDGPGSKILPRGRAAKKAVPAE</sequence>
<evidence type="ECO:0000313" key="2">
    <source>
        <dbReference type="EMBL" id="GAA2154081.1"/>
    </source>
</evidence>
<name>A0ABN3A5U2_9ACTN</name>
<accession>A0ABN3A5U2</accession>
<dbReference type="EMBL" id="BAAANT010000040">
    <property type="protein sequence ID" value="GAA2154081.1"/>
    <property type="molecule type" value="Genomic_DNA"/>
</dbReference>
<evidence type="ECO:0000256" key="1">
    <source>
        <dbReference type="SAM" id="MobiDB-lite"/>
    </source>
</evidence>
<protein>
    <recommendedName>
        <fullName evidence="4">XRE family transcriptional regulator</fullName>
    </recommendedName>
</protein>
<keyword evidence="3" id="KW-1185">Reference proteome</keyword>
<reference evidence="2 3" key="1">
    <citation type="journal article" date="2019" name="Int. J. Syst. Evol. Microbiol.">
        <title>The Global Catalogue of Microorganisms (GCM) 10K type strain sequencing project: providing services to taxonomists for standard genome sequencing and annotation.</title>
        <authorList>
            <consortium name="The Broad Institute Genomics Platform"/>
            <consortium name="The Broad Institute Genome Sequencing Center for Infectious Disease"/>
            <person name="Wu L."/>
            <person name="Ma J."/>
        </authorList>
    </citation>
    <scope>NUCLEOTIDE SEQUENCE [LARGE SCALE GENOMIC DNA]</scope>
    <source>
        <strain evidence="2 3">JCM 14560</strain>
    </source>
</reference>